<sequence>MIKYNNGAFVVEGFLTQKECSDLISRSEGIGYTRSKIQTSSGEEESISVRNNERILFDDYDLAKQLFDRLLQYLPQEIDAWKPSGLNKKFRFYRYGGDQYFKWHVDGSFKRDYFEVSKLTALLYLNGDFEAGETEFEGIKIQPEPGLLLVFPHKLRHQGVPPKNGIKYVLRTDVMYAKA</sequence>
<keyword evidence="6" id="KW-0408">Iron</keyword>
<accession>A0AAV3U2T5</accession>
<comment type="cofactor">
    <cofactor evidence="1">
        <name>L-ascorbate</name>
        <dbReference type="ChEBI" id="CHEBI:38290"/>
    </cofactor>
</comment>
<evidence type="ECO:0000313" key="9">
    <source>
        <dbReference type="Proteomes" id="UP001409585"/>
    </source>
</evidence>
<dbReference type="GO" id="GO:0004656">
    <property type="term" value="F:procollagen-proline 4-dioxygenase activity"/>
    <property type="evidence" value="ECO:0007669"/>
    <property type="project" value="TreeGrafter"/>
</dbReference>
<dbReference type="AlphaFoldDB" id="A0AAV3U2T5"/>
<dbReference type="PROSITE" id="PS51471">
    <property type="entry name" value="FE2OG_OXY"/>
    <property type="match status" value="1"/>
</dbReference>
<keyword evidence="5" id="KW-0560">Oxidoreductase</keyword>
<name>A0AAV3U2T5_9ALTE</name>
<gene>
    <name evidence="8" type="ORF">GCM10025791_22460</name>
</gene>
<evidence type="ECO:0000256" key="3">
    <source>
        <dbReference type="ARBA" id="ARBA00022896"/>
    </source>
</evidence>
<proteinExistence type="predicted"/>
<keyword evidence="9" id="KW-1185">Reference proteome</keyword>
<reference evidence="9" key="1">
    <citation type="journal article" date="2019" name="Int. J. Syst. Evol. Microbiol.">
        <title>The Global Catalogue of Microorganisms (GCM) 10K type strain sequencing project: providing services to taxonomists for standard genome sequencing and annotation.</title>
        <authorList>
            <consortium name="The Broad Institute Genomics Platform"/>
            <consortium name="The Broad Institute Genome Sequencing Center for Infectious Disease"/>
            <person name="Wu L."/>
            <person name="Ma J."/>
        </authorList>
    </citation>
    <scope>NUCLEOTIDE SEQUENCE [LARGE SCALE GENOMIC DNA]</scope>
    <source>
        <strain evidence="9">JCM 19134</strain>
    </source>
</reference>
<dbReference type="InterPro" id="IPR005123">
    <property type="entry name" value="Oxoglu/Fe-dep_dioxygenase_dom"/>
</dbReference>
<evidence type="ECO:0000259" key="7">
    <source>
        <dbReference type="PROSITE" id="PS51471"/>
    </source>
</evidence>
<dbReference type="RefSeq" id="WP_345421734.1">
    <property type="nucleotide sequence ID" value="NZ_AP031496.1"/>
</dbReference>
<dbReference type="PANTHER" id="PTHR10869:SF246">
    <property type="entry name" value="TRANSMEMBRANE PROLYL 4-HYDROXYLASE"/>
    <property type="match status" value="1"/>
</dbReference>
<dbReference type="GO" id="GO:0005506">
    <property type="term" value="F:iron ion binding"/>
    <property type="evidence" value="ECO:0007669"/>
    <property type="project" value="InterPro"/>
</dbReference>
<dbReference type="SMART" id="SM00702">
    <property type="entry name" value="P4Hc"/>
    <property type="match status" value="1"/>
</dbReference>
<dbReference type="PANTHER" id="PTHR10869">
    <property type="entry name" value="PROLYL 4-HYDROXYLASE ALPHA SUBUNIT"/>
    <property type="match status" value="1"/>
</dbReference>
<dbReference type="Proteomes" id="UP001409585">
    <property type="component" value="Unassembled WGS sequence"/>
</dbReference>
<evidence type="ECO:0000313" key="8">
    <source>
        <dbReference type="EMBL" id="GAA4943256.1"/>
    </source>
</evidence>
<evidence type="ECO:0000256" key="4">
    <source>
        <dbReference type="ARBA" id="ARBA00022964"/>
    </source>
</evidence>
<evidence type="ECO:0000256" key="6">
    <source>
        <dbReference type="ARBA" id="ARBA00023004"/>
    </source>
</evidence>
<dbReference type="EMBL" id="BAABLX010000017">
    <property type="protein sequence ID" value="GAA4943256.1"/>
    <property type="molecule type" value="Genomic_DNA"/>
</dbReference>
<dbReference type="GO" id="GO:0031418">
    <property type="term" value="F:L-ascorbic acid binding"/>
    <property type="evidence" value="ECO:0007669"/>
    <property type="project" value="UniProtKB-KW"/>
</dbReference>
<organism evidence="8 9">
    <name type="scientific">Halioxenophilus aromaticivorans</name>
    <dbReference type="NCBI Taxonomy" id="1306992"/>
    <lineage>
        <taxon>Bacteria</taxon>
        <taxon>Pseudomonadati</taxon>
        <taxon>Pseudomonadota</taxon>
        <taxon>Gammaproteobacteria</taxon>
        <taxon>Alteromonadales</taxon>
        <taxon>Alteromonadaceae</taxon>
        <taxon>Halioxenophilus</taxon>
    </lineage>
</organism>
<evidence type="ECO:0000256" key="5">
    <source>
        <dbReference type="ARBA" id="ARBA00023002"/>
    </source>
</evidence>
<dbReference type="Gene3D" id="2.60.120.620">
    <property type="entry name" value="q2cbj1_9rhob like domain"/>
    <property type="match status" value="1"/>
</dbReference>
<evidence type="ECO:0000256" key="2">
    <source>
        <dbReference type="ARBA" id="ARBA00022723"/>
    </source>
</evidence>
<dbReference type="InterPro" id="IPR006620">
    <property type="entry name" value="Pro_4_hyd_alph"/>
</dbReference>
<dbReference type="Pfam" id="PF13640">
    <property type="entry name" value="2OG-FeII_Oxy_3"/>
    <property type="match status" value="1"/>
</dbReference>
<keyword evidence="3" id="KW-0847">Vitamin C</keyword>
<protein>
    <recommendedName>
        <fullName evidence="7">Fe2OG dioxygenase domain-containing protein</fullName>
    </recommendedName>
</protein>
<dbReference type="InterPro" id="IPR044862">
    <property type="entry name" value="Pro_4_hyd_alph_FE2OG_OXY"/>
</dbReference>
<keyword evidence="2" id="KW-0479">Metal-binding</keyword>
<dbReference type="SUPFAM" id="SSF51197">
    <property type="entry name" value="Clavaminate synthase-like"/>
    <property type="match status" value="1"/>
</dbReference>
<comment type="caution">
    <text evidence="8">The sequence shown here is derived from an EMBL/GenBank/DDBJ whole genome shotgun (WGS) entry which is preliminary data.</text>
</comment>
<evidence type="ECO:0000256" key="1">
    <source>
        <dbReference type="ARBA" id="ARBA00001961"/>
    </source>
</evidence>
<keyword evidence="4" id="KW-0223">Dioxygenase</keyword>
<dbReference type="InterPro" id="IPR045054">
    <property type="entry name" value="P4HA-like"/>
</dbReference>
<feature type="domain" description="Fe2OG dioxygenase" evidence="7">
    <location>
        <begin position="82"/>
        <end position="176"/>
    </location>
</feature>